<dbReference type="Proteomes" id="UP001165960">
    <property type="component" value="Unassembled WGS sequence"/>
</dbReference>
<organism evidence="1 2">
    <name type="scientific">Entomophthora muscae</name>
    <dbReference type="NCBI Taxonomy" id="34485"/>
    <lineage>
        <taxon>Eukaryota</taxon>
        <taxon>Fungi</taxon>
        <taxon>Fungi incertae sedis</taxon>
        <taxon>Zoopagomycota</taxon>
        <taxon>Entomophthoromycotina</taxon>
        <taxon>Entomophthoromycetes</taxon>
        <taxon>Entomophthorales</taxon>
        <taxon>Entomophthoraceae</taxon>
        <taxon>Entomophthora</taxon>
    </lineage>
</organism>
<sequence length="415" mass="47199">MGLFTNFRYCTHLRPWRGVRLSTGFRAGYSLKLEAGNHYSPLPEKDDKVYVAMSGGVDSSVSAFLMKEKGFDVEGVYMRNWDVKEEGNLLQTSPCEEDWKKVQSVCKRLQIPCQRIDFVKEYWSHVFEHALEDYQQGRTPNPDLLCNKEIKFDRLLDHLQQMQAKRKSWLVTGHYARLVQEQTSEHIHLMRGKDPIKDQTYYLATVPTFKFKNVIFPLGNLLKPQIKTIARNIGLGDIADQPESMGICFVGKRRNFTSFLGNYIQETPGSICTVDGTVIGQHQGLWTHTIGQRLRISYKSQKWYVSAKDIPTNVITVVPGRNHPALYSTALQLPNFSWSSKPSLIDLDEGTLVLAKIRSTQMPIKCHVRSNSASRGMIDIQFVEPVWAPAPGQYVVLYTLEGICLGAGVVPYYTI</sequence>
<evidence type="ECO:0000313" key="2">
    <source>
        <dbReference type="Proteomes" id="UP001165960"/>
    </source>
</evidence>
<keyword evidence="2" id="KW-1185">Reference proteome</keyword>
<gene>
    <name evidence="1" type="ORF">DSO57_1009363</name>
</gene>
<reference evidence="1" key="1">
    <citation type="submission" date="2022-04" db="EMBL/GenBank/DDBJ databases">
        <title>Genome of the entomopathogenic fungus Entomophthora muscae.</title>
        <authorList>
            <person name="Elya C."/>
            <person name="Lovett B.R."/>
            <person name="Lee E."/>
            <person name="Macias A.M."/>
            <person name="Hajek A.E."/>
            <person name="De Bivort B.L."/>
            <person name="Kasson M.T."/>
            <person name="De Fine Licht H.H."/>
            <person name="Stajich J.E."/>
        </authorList>
    </citation>
    <scope>NUCLEOTIDE SEQUENCE</scope>
    <source>
        <strain evidence="1">Berkeley</strain>
    </source>
</reference>
<protein>
    <submittedName>
        <fullName evidence="1">Uncharacterized protein</fullName>
    </submittedName>
</protein>
<evidence type="ECO:0000313" key="1">
    <source>
        <dbReference type="EMBL" id="KAJ9078191.1"/>
    </source>
</evidence>
<accession>A0ACC2TV00</accession>
<dbReference type="EMBL" id="QTSX02002159">
    <property type="protein sequence ID" value="KAJ9078191.1"/>
    <property type="molecule type" value="Genomic_DNA"/>
</dbReference>
<comment type="caution">
    <text evidence="1">The sequence shown here is derived from an EMBL/GenBank/DDBJ whole genome shotgun (WGS) entry which is preliminary data.</text>
</comment>
<name>A0ACC2TV00_9FUNG</name>
<proteinExistence type="predicted"/>